<feature type="binding site" evidence="17">
    <location>
        <position position="457"/>
    </location>
    <ligand>
        <name>(6S)-NADPHX</name>
        <dbReference type="ChEBI" id="CHEBI:64076"/>
    </ligand>
</feature>
<dbReference type="GO" id="GO:0110051">
    <property type="term" value="P:metabolite repair"/>
    <property type="evidence" value="ECO:0007669"/>
    <property type="project" value="TreeGrafter"/>
</dbReference>
<keyword evidence="13" id="KW-0511">Multifunctional enzyme</keyword>
<evidence type="ECO:0000256" key="14">
    <source>
        <dbReference type="ARBA" id="ARBA00025153"/>
    </source>
</evidence>
<evidence type="ECO:0000256" key="5">
    <source>
        <dbReference type="ARBA" id="ARBA00022723"/>
    </source>
</evidence>
<dbReference type="EC" id="4.2.1.136" evidence="19"/>
<dbReference type="Pfam" id="PF03853">
    <property type="entry name" value="YjeF_N"/>
    <property type="match status" value="1"/>
</dbReference>
<dbReference type="NCBIfam" id="TIGR00196">
    <property type="entry name" value="yjeF_cterm"/>
    <property type="match status" value="1"/>
</dbReference>
<sequence length="519" mass="53692">MKLVTAAEMRQLEAAAIAAGSSEVQLMEEAGLAVAQESWMLLGTLEGRRILVLAGPGNNGGDGLVAARHLYDWGADVAVYFPKGHRETARLDELRAREIPLLMGEDDPEGQQLAAQLAAADLVIDALLGIGQRLPLDPADPIARALAALASTRSSYQPPKIVAVDVPTGLDCDTGAVDPLLVRPDITVTFGLPKVGMYQLPGSDAVGRVQVIDIGIPKDAVDAVPLELITSRWVRQHLPARPADANKGTFGRVLVVGGSRRYRGAVALAAAGAYRAGAGLVTIATLEELAHDLAGAIPEATWLPQPPGPDGSLPGETAITLRSEWAAARAAVIGPGLSLTDDTRAFTWAALPDTADCAGGVVVDADALNALAAMDDASARLHPRAILTPHPGEMARLLRTTVPEVQRDRLGAARAAADRFGCIVVLKGAHTVVAAPGGRAALCPFANPLLATAGSGDVLAGIIAGYLAQGADPFTAARLGVYLHAAVAEALEPEYGRAGLIAGEIAARLPRIVRDLTQS</sequence>
<comment type="caution">
    <text evidence="22">The sequence shown here is derived from an EMBL/GenBank/DDBJ whole genome shotgun (WGS) entry which is preliminary data.</text>
</comment>
<evidence type="ECO:0000256" key="16">
    <source>
        <dbReference type="ARBA" id="ARBA00049209"/>
    </source>
</evidence>
<proteinExistence type="inferred from homology"/>
<comment type="similarity">
    <text evidence="3 19">In the N-terminal section; belongs to the NnrE/AIBP family.</text>
</comment>
<evidence type="ECO:0000256" key="4">
    <source>
        <dbReference type="ARBA" id="ARBA00009524"/>
    </source>
</evidence>
<keyword evidence="6 17" id="KW-0547">Nucleotide-binding</keyword>
<evidence type="ECO:0000256" key="9">
    <source>
        <dbReference type="ARBA" id="ARBA00022958"/>
    </source>
</evidence>
<feature type="binding site" evidence="18">
    <location>
        <position position="125"/>
    </location>
    <ligand>
        <name>K(+)</name>
        <dbReference type="ChEBI" id="CHEBI:29103"/>
    </ligand>
</feature>
<evidence type="ECO:0000256" key="18">
    <source>
        <dbReference type="HAMAP-Rule" id="MF_01966"/>
    </source>
</evidence>
<keyword evidence="11 18" id="KW-0413">Isomerase</keyword>
<dbReference type="SUPFAM" id="SSF64153">
    <property type="entry name" value="YjeF N-terminal domain-like"/>
    <property type="match status" value="1"/>
</dbReference>
<evidence type="ECO:0000313" key="23">
    <source>
        <dbReference type="Proteomes" id="UP000223071"/>
    </source>
</evidence>
<feature type="domain" description="YjeF N-terminal" evidence="21">
    <location>
        <begin position="9"/>
        <end position="222"/>
    </location>
</feature>
<dbReference type="Gene3D" id="3.40.50.10260">
    <property type="entry name" value="YjeF N-terminal domain"/>
    <property type="match status" value="1"/>
</dbReference>
<keyword evidence="7 17" id="KW-0067">ATP-binding</keyword>
<reference evidence="22 23" key="1">
    <citation type="submission" date="2017-09" db="EMBL/GenBank/DDBJ databases">
        <title>Sequencing the genomes of two abundant thermophiles in Great Basin hot springs: Thermocrinis jamiesonii and novel Chloroflexi Thermoflexus hugenholtzii.</title>
        <authorList>
            <person name="Hedlund B."/>
        </authorList>
    </citation>
    <scope>NUCLEOTIDE SEQUENCE [LARGE SCALE GENOMIC DNA]</scope>
    <source>
        <strain evidence="22 23">G233</strain>
    </source>
</reference>
<evidence type="ECO:0000313" key="22">
    <source>
        <dbReference type="EMBL" id="PFG75168.1"/>
    </source>
</evidence>
<comment type="similarity">
    <text evidence="17">Belongs to the NnrD/CARKD family.</text>
</comment>
<feature type="binding site" evidence="18">
    <location>
        <position position="165"/>
    </location>
    <ligand>
        <name>(6S)-NADPHX</name>
        <dbReference type="ChEBI" id="CHEBI:64076"/>
    </ligand>
</feature>
<feature type="binding site" evidence="18">
    <location>
        <position position="168"/>
    </location>
    <ligand>
        <name>K(+)</name>
        <dbReference type="ChEBI" id="CHEBI:29103"/>
    </ligand>
</feature>
<comment type="cofactor">
    <cofactor evidence="18 19">
        <name>K(+)</name>
        <dbReference type="ChEBI" id="CHEBI:29103"/>
    </cofactor>
    <text evidence="18 19">Binds 1 potassium ion per subunit.</text>
</comment>
<comment type="cofactor">
    <cofactor evidence="17">
        <name>Mg(2+)</name>
        <dbReference type="ChEBI" id="CHEBI:18420"/>
    </cofactor>
</comment>
<dbReference type="EC" id="5.1.99.6" evidence="19"/>
<keyword evidence="5 18" id="KW-0479">Metal-binding</keyword>
<comment type="catalytic activity">
    <reaction evidence="15 17 19">
        <text>(6S)-NADHX + ADP = AMP + phosphate + NADH + H(+)</text>
        <dbReference type="Rhea" id="RHEA:32223"/>
        <dbReference type="ChEBI" id="CHEBI:15378"/>
        <dbReference type="ChEBI" id="CHEBI:43474"/>
        <dbReference type="ChEBI" id="CHEBI:57945"/>
        <dbReference type="ChEBI" id="CHEBI:64074"/>
        <dbReference type="ChEBI" id="CHEBI:456215"/>
        <dbReference type="ChEBI" id="CHEBI:456216"/>
        <dbReference type="EC" id="4.2.1.136"/>
    </reaction>
</comment>
<feature type="binding site" evidence="17">
    <location>
        <position position="456"/>
    </location>
    <ligand>
        <name>AMP</name>
        <dbReference type="ChEBI" id="CHEBI:456215"/>
    </ligand>
</feature>
<accession>A0A2A9HH77</accession>
<dbReference type="GO" id="GO:0052856">
    <property type="term" value="F:NAD(P)HX epimerase activity"/>
    <property type="evidence" value="ECO:0007669"/>
    <property type="project" value="UniProtKB-UniRule"/>
</dbReference>
<comment type="catalytic activity">
    <reaction evidence="2 18 19">
        <text>(6R)-NADPHX = (6S)-NADPHX</text>
        <dbReference type="Rhea" id="RHEA:32227"/>
        <dbReference type="ChEBI" id="CHEBI:64076"/>
        <dbReference type="ChEBI" id="CHEBI:64077"/>
        <dbReference type="EC" id="5.1.99.6"/>
    </reaction>
</comment>
<feature type="binding site" evidence="18">
    <location>
        <position position="59"/>
    </location>
    <ligand>
        <name>K(+)</name>
        <dbReference type="ChEBI" id="CHEBI:29103"/>
    </ligand>
</feature>
<feature type="binding site" evidence="17">
    <location>
        <position position="265"/>
    </location>
    <ligand>
        <name>(6S)-NADPHX</name>
        <dbReference type="ChEBI" id="CHEBI:64076"/>
    </ligand>
</feature>
<dbReference type="GO" id="GO:0046872">
    <property type="term" value="F:metal ion binding"/>
    <property type="evidence" value="ECO:0007669"/>
    <property type="project" value="UniProtKB-UniRule"/>
</dbReference>
<dbReference type="PROSITE" id="PS51385">
    <property type="entry name" value="YJEF_N"/>
    <property type="match status" value="1"/>
</dbReference>
<comment type="function">
    <text evidence="14 19">Bifunctional enzyme that catalyzes the epimerization of the S- and R-forms of NAD(P)HX and the dehydration of the S-form of NAD(P)HX at the expense of ADP, which is converted to AMP. This allows the repair of both epimers of NAD(P)HX, a damaged form of NAD(P)H that is a result of enzymatic or heat-dependent hydration.</text>
</comment>
<comment type="caution">
    <text evidence="18">Lacks conserved residue(s) required for the propagation of feature annotation.</text>
</comment>
<keyword evidence="12 17" id="KW-0456">Lyase</keyword>
<evidence type="ECO:0000256" key="8">
    <source>
        <dbReference type="ARBA" id="ARBA00022857"/>
    </source>
</evidence>
<evidence type="ECO:0000256" key="6">
    <source>
        <dbReference type="ARBA" id="ARBA00022741"/>
    </source>
</evidence>
<evidence type="ECO:0000256" key="2">
    <source>
        <dbReference type="ARBA" id="ARBA00000909"/>
    </source>
</evidence>
<feature type="binding site" evidence="17">
    <location>
        <position position="336"/>
    </location>
    <ligand>
        <name>(6S)-NADPHX</name>
        <dbReference type="ChEBI" id="CHEBI:64076"/>
    </ligand>
</feature>
<dbReference type="EMBL" id="PDJQ01000001">
    <property type="protein sequence ID" value="PFG75168.1"/>
    <property type="molecule type" value="Genomic_DNA"/>
</dbReference>
<comment type="function">
    <text evidence="17">Catalyzes the dehydration of the S-form of NAD(P)HX at the expense of ADP, which is converted to AMP. Together with NAD(P)HX epimerase, which catalyzes the epimerization of the S- and R-forms, the enzyme allows the repair of both epimers of NAD(P)HX, a damaged form of NAD(P)H that is a result of enzymatic or heat-dependent hydration.</text>
</comment>
<dbReference type="InterPro" id="IPR029056">
    <property type="entry name" value="Ribokinase-like"/>
</dbReference>
<evidence type="ECO:0000256" key="10">
    <source>
        <dbReference type="ARBA" id="ARBA00023027"/>
    </source>
</evidence>
<dbReference type="Pfam" id="PF01256">
    <property type="entry name" value="Carb_kinase"/>
    <property type="match status" value="1"/>
</dbReference>
<evidence type="ECO:0000259" key="21">
    <source>
        <dbReference type="PROSITE" id="PS51385"/>
    </source>
</evidence>
<evidence type="ECO:0000256" key="17">
    <source>
        <dbReference type="HAMAP-Rule" id="MF_01965"/>
    </source>
</evidence>
<dbReference type="PROSITE" id="PS01050">
    <property type="entry name" value="YJEF_C_2"/>
    <property type="match status" value="1"/>
</dbReference>
<dbReference type="InterPro" id="IPR036652">
    <property type="entry name" value="YjeF_N_dom_sf"/>
</dbReference>
<keyword evidence="23" id="KW-1185">Reference proteome</keyword>
<feature type="binding site" evidence="17">
    <location>
        <begin position="427"/>
        <end position="431"/>
    </location>
    <ligand>
        <name>AMP</name>
        <dbReference type="ChEBI" id="CHEBI:456215"/>
    </ligand>
</feature>
<dbReference type="PANTHER" id="PTHR12592">
    <property type="entry name" value="ATP-DEPENDENT (S)-NAD(P)H-HYDRATE DEHYDRATASE FAMILY MEMBER"/>
    <property type="match status" value="1"/>
</dbReference>
<dbReference type="AlphaFoldDB" id="A0A2A9HH77"/>
<dbReference type="InterPro" id="IPR000631">
    <property type="entry name" value="CARKD"/>
</dbReference>
<organism evidence="22 23">
    <name type="scientific">Tepidiforma thermophila (strain KCTC 52669 / CGMCC 1.13589 / G233)</name>
    <dbReference type="NCBI Taxonomy" id="2761530"/>
    <lineage>
        <taxon>Bacteria</taxon>
        <taxon>Bacillati</taxon>
        <taxon>Chloroflexota</taxon>
        <taxon>Tepidiformia</taxon>
        <taxon>Tepidiformales</taxon>
        <taxon>Tepidiformaceae</taxon>
        <taxon>Tepidiforma</taxon>
    </lineage>
</organism>
<dbReference type="PANTHER" id="PTHR12592:SF0">
    <property type="entry name" value="ATP-DEPENDENT (S)-NAD(P)H-HYDRATE DEHYDRATASE"/>
    <property type="match status" value="1"/>
</dbReference>
<gene>
    <name evidence="17" type="primary">nnrD</name>
    <name evidence="18" type="synonym">nnrE</name>
    <name evidence="22" type="ORF">A9A59_2434</name>
</gene>
<dbReference type="SUPFAM" id="SSF53613">
    <property type="entry name" value="Ribokinase-like"/>
    <property type="match status" value="1"/>
</dbReference>
<evidence type="ECO:0000256" key="11">
    <source>
        <dbReference type="ARBA" id="ARBA00023235"/>
    </source>
</evidence>
<dbReference type="NCBIfam" id="TIGR00197">
    <property type="entry name" value="yjeF_nterm"/>
    <property type="match status" value="1"/>
</dbReference>
<keyword evidence="9 18" id="KW-0630">Potassium</keyword>
<dbReference type="RefSeq" id="WP_098504504.1">
    <property type="nucleotide sequence ID" value="NZ_PDJQ01000001.1"/>
</dbReference>
<dbReference type="PIRSF" id="PIRSF017184">
    <property type="entry name" value="Nnr"/>
    <property type="match status" value="1"/>
</dbReference>
<dbReference type="GO" id="GO:0052855">
    <property type="term" value="F:ADP-dependent NAD(P)H-hydrate dehydratase activity"/>
    <property type="evidence" value="ECO:0007669"/>
    <property type="project" value="UniProtKB-UniRule"/>
</dbReference>
<comment type="similarity">
    <text evidence="4 19">In the C-terminal section; belongs to the NnrD/CARKD family.</text>
</comment>
<evidence type="ECO:0000256" key="12">
    <source>
        <dbReference type="ARBA" id="ARBA00023239"/>
    </source>
</evidence>
<comment type="function">
    <text evidence="18">Catalyzes the epimerization of the S- and R-forms of NAD(P)HX, a damaged form of NAD(P)H that is a result of enzymatic or heat-dependent hydration. This is a prerequisite for the S-specific NAD(P)H-hydrate dehydratase to allow the repair of both epimers of NAD(P)HX.</text>
</comment>
<dbReference type="PROSITE" id="PS51383">
    <property type="entry name" value="YJEF_C_3"/>
    <property type="match status" value="1"/>
</dbReference>
<dbReference type="GO" id="GO:0005524">
    <property type="term" value="F:ATP binding"/>
    <property type="evidence" value="ECO:0007669"/>
    <property type="project" value="UniProtKB-UniRule"/>
</dbReference>
<protein>
    <recommendedName>
        <fullName evidence="19">Bifunctional NAD(P)H-hydrate repair enzyme</fullName>
    </recommendedName>
    <alternativeName>
        <fullName evidence="19">Nicotinamide nucleotide repair protein</fullName>
    </alternativeName>
    <domain>
        <recommendedName>
            <fullName evidence="19">ADP-dependent (S)-NAD(P)H-hydrate dehydratase</fullName>
            <ecNumber evidence="19">4.2.1.136</ecNumber>
        </recommendedName>
        <alternativeName>
            <fullName evidence="19">ADP-dependent NAD(P)HX dehydratase</fullName>
        </alternativeName>
    </domain>
    <domain>
        <recommendedName>
            <fullName evidence="19">NAD(P)H-hydrate epimerase</fullName>
            <ecNumber evidence="19">5.1.99.6</ecNumber>
        </recommendedName>
    </domain>
</protein>
<evidence type="ECO:0000256" key="3">
    <source>
        <dbReference type="ARBA" id="ARBA00006001"/>
    </source>
</evidence>
<evidence type="ECO:0000256" key="13">
    <source>
        <dbReference type="ARBA" id="ARBA00023268"/>
    </source>
</evidence>
<feature type="binding site" evidence="18">
    <location>
        <begin position="58"/>
        <end position="62"/>
    </location>
    <ligand>
        <name>(6S)-NADPHX</name>
        <dbReference type="ChEBI" id="CHEBI:64076"/>
    </ligand>
</feature>
<evidence type="ECO:0000256" key="19">
    <source>
        <dbReference type="PIRNR" id="PIRNR017184"/>
    </source>
</evidence>
<dbReference type="GO" id="GO:0046496">
    <property type="term" value="P:nicotinamide nucleotide metabolic process"/>
    <property type="evidence" value="ECO:0007669"/>
    <property type="project" value="UniProtKB-UniRule"/>
</dbReference>
<feature type="domain" description="YjeF C-terminal" evidence="20">
    <location>
        <begin position="230"/>
        <end position="516"/>
    </location>
</feature>
<comment type="subunit">
    <text evidence="17">Homotetramer.</text>
</comment>
<comment type="catalytic activity">
    <reaction evidence="16 17 19">
        <text>(6S)-NADPHX + ADP = AMP + phosphate + NADPH + H(+)</text>
        <dbReference type="Rhea" id="RHEA:32235"/>
        <dbReference type="ChEBI" id="CHEBI:15378"/>
        <dbReference type="ChEBI" id="CHEBI:43474"/>
        <dbReference type="ChEBI" id="CHEBI:57783"/>
        <dbReference type="ChEBI" id="CHEBI:64076"/>
        <dbReference type="ChEBI" id="CHEBI:456215"/>
        <dbReference type="ChEBI" id="CHEBI:456216"/>
        <dbReference type="EC" id="4.2.1.136"/>
    </reaction>
</comment>
<dbReference type="HAMAP" id="MF_01966">
    <property type="entry name" value="NADHX_epimerase"/>
    <property type="match status" value="1"/>
</dbReference>
<name>A0A2A9HH77_TEPT2</name>
<dbReference type="Proteomes" id="UP000223071">
    <property type="component" value="Unassembled WGS sequence"/>
</dbReference>
<feature type="binding site" evidence="17">
    <location>
        <position position="390"/>
    </location>
    <ligand>
        <name>(6S)-NADPHX</name>
        <dbReference type="ChEBI" id="CHEBI:64076"/>
    </ligand>
</feature>
<dbReference type="InterPro" id="IPR030677">
    <property type="entry name" value="Nnr"/>
</dbReference>
<evidence type="ECO:0000259" key="20">
    <source>
        <dbReference type="PROSITE" id="PS51383"/>
    </source>
</evidence>
<keyword evidence="10 17" id="KW-0520">NAD</keyword>
<evidence type="ECO:0000256" key="1">
    <source>
        <dbReference type="ARBA" id="ARBA00000013"/>
    </source>
</evidence>
<dbReference type="InterPro" id="IPR004443">
    <property type="entry name" value="YjeF_N_dom"/>
</dbReference>
<dbReference type="Gene3D" id="3.40.1190.20">
    <property type="match status" value="1"/>
</dbReference>
<dbReference type="CDD" id="cd01171">
    <property type="entry name" value="YXKO-related"/>
    <property type="match status" value="1"/>
</dbReference>
<evidence type="ECO:0000256" key="15">
    <source>
        <dbReference type="ARBA" id="ARBA00048238"/>
    </source>
</evidence>
<evidence type="ECO:0000256" key="7">
    <source>
        <dbReference type="ARBA" id="ARBA00022840"/>
    </source>
</evidence>
<dbReference type="HAMAP" id="MF_01965">
    <property type="entry name" value="NADHX_dehydratase"/>
    <property type="match status" value="1"/>
</dbReference>
<keyword evidence="8 17" id="KW-0521">NADP</keyword>
<comment type="catalytic activity">
    <reaction evidence="1 18 19">
        <text>(6R)-NADHX = (6S)-NADHX</text>
        <dbReference type="Rhea" id="RHEA:32215"/>
        <dbReference type="ChEBI" id="CHEBI:64074"/>
        <dbReference type="ChEBI" id="CHEBI:64075"/>
        <dbReference type="EC" id="5.1.99.6"/>
    </reaction>
</comment>
<comment type="similarity">
    <text evidence="18">Belongs to the NnrE/AIBP family.</text>
</comment>
<dbReference type="InterPro" id="IPR017953">
    <property type="entry name" value="Carbohydrate_kinase_pred_CS"/>
</dbReference>